<dbReference type="Pfam" id="PF26632">
    <property type="entry name" value="DUF8205"/>
    <property type="match status" value="1"/>
</dbReference>
<dbReference type="InterPro" id="IPR058518">
    <property type="entry name" value="DUF8205"/>
</dbReference>
<keyword evidence="2 4" id="KW-0863">Zinc-finger</keyword>
<keyword evidence="3" id="KW-0862">Zinc</keyword>
<dbReference type="SUPFAM" id="SSF144232">
    <property type="entry name" value="HIT/MYND zinc finger-like"/>
    <property type="match status" value="1"/>
</dbReference>
<dbReference type="InterPro" id="IPR002893">
    <property type="entry name" value="Znf_MYND"/>
</dbReference>
<dbReference type="AlphaFoldDB" id="A0A8H7CKF8"/>
<comment type="caution">
    <text evidence="6">The sequence shown here is derived from an EMBL/GenBank/DDBJ whole genome shotgun (WGS) entry which is preliminary data.</text>
</comment>
<evidence type="ECO:0000259" key="5">
    <source>
        <dbReference type="PROSITE" id="PS50865"/>
    </source>
</evidence>
<dbReference type="PROSITE" id="PS01360">
    <property type="entry name" value="ZF_MYND_1"/>
    <property type="match status" value="1"/>
</dbReference>
<keyword evidence="1" id="KW-0479">Metal-binding</keyword>
<evidence type="ECO:0000256" key="2">
    <source>
        <dbReference type="ARBA" id="ARBA00022771"/>
    </source>
</evidence>
<evidence type="ECO:0000313" key="6">
    <source>
        <dbReference type="EMBL" id="KAF7341004.1"/>
    </source>
</evidence>
<proteinExistence type="predicted"/>
<organism evidence="6 7">
    <name type="scientific">Mycena sanguinolenta</name>
    <dbReference type="NCBI Taxonomy" id="230812"/>
    <lineage>
        <taxon>Eukaryota</taxon>
        <taxon>Fungi</taxon>
        <taxon>Dikarya</taxon>
        <taxon>Basidiomycota</taxon>
        <taxon>Agaricomycotina</taxon>
        <taxon>Agaricomycetes</taxon>
        <taxon>Agaricomycetidae</taxon>
        <taxon>Agaricales</taxon>
        <taxon>Marasmiineae</taxon>
        <taxon>Mycenaceae</taxon>
        <taxon>Mycena</taxon>
    </lineage>
</organism>
<dbReference type="OrthoDB" id="5231159at2759"/>
<dbReference type="EMBL" id="JACAZH010000028">
    <property type="protein sequence ID" value="KAF7341004.1"/>
    <property type="molecule type" value="Genomic_DNA"/>
</dbReference>
<dbReference type="InterPro" id="IPR052839">
    <property type="entry name" value="Mito_gene_expr_regulator"/>
</dbReference>
<sequence length="341" mass="38468">MSAPVAKDASTQGSLAWGSKEIRTLRKAITTYCTGCGKSEEELGGGRPLRKCGKCHSAMYCSEKCQTRDWPEHKGTCREETRISKLIQSLMVNPLLMKQLHSCFILAFDLLDRARTDEVLCAQLDVAIEPSDILDFAHLLLGSEEGSFEKKTRGMLQLNAFTPDTTGLFAGQREAAWRQERALADAAGNRDSAVAILDVVHENSQRAMCIHLQISSEPMFRESIRKWKTEGFPMIGQTTRVPYTTEICLELMNTYIRADSLKDNKFLLRTQMQPSDIRAIRDCPSISASNRPAALLHAKIAREHIYREIYQEFLRRRKVATGVIPTVPVVKGFRNMEVEDR</sequence>
<accession>A0A8H7CKF8</accession>
<dbReference type="PANTHER" id="PTHR46920">
    <property type="match status" value="1"/>
</dbReference>
<dbReference type="PROSITE" id="PS50865">
    <property type="entry name" value="ZF_MYND_2"/>
    <property type="match status" value="1"/>
</dbReference>
<dbReference type="Gene3D" id="6.10.140.2220">
    <property type="match status" value="1"/>
</dbReference>
<evidence type="ECO:0000256" key="3">
    <source>
        <dbReference type="ARBA" id="ARBA00022833"/>
    </source>
</evidence>
<dbReference type="PANTHER" id="PTHR46920:SF1">
    <property type="entry name" value="PROTEIN MSS51 HOMOLOG, MITOCHONDRIAL-RELATED"/>
    <property type="match status" value="1"/>
</dbReference>
<dbReference type="Proteomes" id="UP000623467">
    <property type="component" value="Unassembled WGS sequence"/>
</dbReference>
<evidence type="ECO:0000256" key="4">
    <source>
        <dbReference type="PROSITE-ProRule" id="PRU00134"/>
    </source>
</evidence>
<protein>
    <recommendedName>
        <fullName evidence="5">MYND-type domain-containing protein</fullName>
    </recommendedName>
</protein>
<dbReference type="Pfam" id="PF01753">
    <property type="entry name" value="zf-MYND"/>
    <property type="match status" value="1"/>
</dbReference>
<gene>
    <name evidence="6" type="ORF">MSAN_02085800</name>
</gene>
<feature type="domain" description="MYND-type" evidence="5">
    <location>
        <begin position="33"/>
        <end position="77"/>
    </location>
</feature>
<evidence type="ECO:0000256" key="1">
    <source>
        <dbReference type="ARBA" id="ARBA00022723"/>
    </source>
</evidence>
<evidence type="ECO:0000313" key="7">
    <source>
        <dbReference type="Proteomes" id="UP000623467"/>
    </source>
</evidence>
<keyword evidence="7" id="KW-1185">Reference proteome</keyword>
<dbReference type="GO" id="GO:0008270">
    <property type="term" value="F:zinc ion binding"/>
    <property type="evidence" value="ECO:0007669"/>
    <property type="project" value="UniProtKB-KW"/>
</dbReference>
<name>A0A8H7CKF8_9AGAR</name>
<reference evidence="6" key="1">
    <citation type="submission" date="2020-05" db="EMBL/GenBank/DDBJ databases">
        <title>Mycena genomes resolve the evolution of fungal bioluminescence.</title>
        <authorList>
            <person name="Tsai I.J."/>
        </authorList>
    </citation>
    <scope>NUCLEOTIDE SEQUENCE</scope>
    <source>
        <strain evidence="6">160909Yilan</strain>
    </source>
</reference>